<dbReference type="Gene3D" id="3.10.620.30">
    <property type="match status" value="1"/>
</dbReference>
<evidence type="ECO:0000313" key="3">
    <source>
        <dbReference type="Proteomes" id="UP000011728"/>
    </source>
</evidence>
<dbReference type="STRING" id="36745.CLSAP_19560"/>
<dbReference type="Pfam" id="PF01841">
    <property type="entry name" value="Transglut_core"/>
    <property type="match status" value="1"/>
</dbReference>
<dbReference type="InterPro" id="IPR002931">
    <property type="entry name" value="Transglutaminase-like"/>
</dbReference>
<sequence length="67" mass="7809">MFLKAMKLHVTLFKMKHIAIFEFPHGCCGEASNLLAKFLRDNGIECEYVCGIKEQQSHVWLECEDYN</sequence>
<name>M1LSF0_9CLOT</name>
<keyword evidence="3" id="KW-1185">Reference proteome</keyword>
<dbReference type="KEGG" id="csr:Cspa_c21290"/>
<dbReference type="SUPFAM" id="SSF54001">
    <property type="entry name" value="Cysteine proteinases"/>
    <property type="match status" value="1"/>
</dbReference>
<evidence type="ECO:0000259" key="1">
    <source>
        <dbReference type="Pfam" id="PF01841"/>
    </source>
</evidence>
<accession>M1LSF0</accession>
<dbReference type="Proteomes" id="UP000011728">
    <property type="component" value="Chromosome"/>
</dbReference>
<reference evidence="2 3" key="1">
    <citation type="submission" date="2013-02" db="EMBL/GenBank/DDBJ databases">
        <title>Genome sequence of Clostridium saccharoperbutylacetonicum N1-4(HMT).</title>
        <authorList>
            <person name="Poehlein A."/>
            <person name="Daniel R."/>
        </authorList>
    </citation>
    <scope>NUCLEOTIDE SEQUENCE [LARGE SCALE GENOMIC DNA]</scope>
    <source>
        <strain evidence="3">N1-4(HMT)</strain>
    </source>
</reference>
<dbReference type="HOGENOM" id="CLU_2804923_0_0_9"/>
<organism evidence="2 3">
    <name type="scientific">Clostridium saccharoperbutylacetonicum N1-4(HMT)</name>
    <dbReference type="NCBI Taxonomy" id="931276"/>
    <lineage>
        <taxon>Bacteria</taxon>
        <taxon>Bacillati</taxon>
        <taxon>Bacillota</taxon>
        <taxon>Clostridia</taxon>
        <taxon>Eubacteriales</taxon>
        <taxon>Clostridiaceae</taxon>
        <taxon>Clostridium</taxon>
    </lineage>
</organism>
<gene>
    <name evidence="2" type="ORF">Cspa_c21290</name>
</gene>
<evidence type="ECO:0000313" key="2">
    <source>
        <dbReference type="EMBL" id="AGF55895.1"/>
    </source>
</evidence>
<dbReference type="InterPro" id="IPR038765">
    <property type="entry name" value="Papain-like_cys_pep_sf"/>
</dbReference>
<dbReference type="EMBL" id="CP004121">
    <property type="protein sequence ID" value="AGF55895.1"/>
    <property type="molecule type" value="Genomic_DNA"/>
</dbReference>
<feature type="domain" description="Transglutaminase-like" evidence="1">
    <location>
        <begin position="21"/>
        <end position="63"/>
    </location>
</feature>
<dbReference type="AlphaFoldDB" id="M1LSF0"/>
<protein>
    <submittedName>
        <fullName evidence="2">Transglutaminase-like superfamily</fullName>
    </submittedName>
</protein>
<dbReference type="PATRIC" id="fig|931276.5.peg.2128"/>
<proteinExistence type="predicted"/>